<dbReference type="GeneTree" id="ENSGT00940000157633"/>
<feature type="compositionally biased region" description="Basic and acidic residues" evidence="9">
    <location>
        <begin position="1016"/>
        <end position="1027"/>
    </location>
</feature>
<dbReference type="Gene3D" id="3.40.50.300">
    <property type="entry name" value="P-loop containing nucleotide triphosphate hydrolases"/>
    <property type="match status" value="2"/>
</dbReference>
<evidence type="ECO:0000256" key="6">
    <source>
        <dbReference type="ARBA" id="ARBA00023242"/>
    </source>
</evidence>
<dbReference type="PANTHER" id="PTHR18937:SF147">
    <property type="entry name" value="STRUCTURAL MAINTENANCE OF CHROMOSOMES PROTEIN 1B"/>
    <property type="match status" value="1"/>
</dbReference>
<evidence type="ECO:0000259" key="10">
    <source>
        <dbReference type="SMART" id="SM00968"/>
    </source>
</evidence>
<reference evidence="11" key="3">
    <citation type="submission" date="2025-08" db="UniProtKB">
        <authorList>
            <consortium name="Ensembl"/>
        </authorList>
    </citation>
    <scope>IDENTIFICATION</scope>
    <source>
        <strain evidence="11">JP 163 A</strain>
    </source>
</reference>
<organism evidence="11 12">
    <name type="scientific">Xiphophorus maculatus</name>
    <name type="common">Southern platyfish</name>
    <name type="synonym">Platypoecilus maculatus</name>
    <dbReference type="NCBI Taxonomy" id="8083"/>
    <lineage>
        <taxon>Eukaryota</taxon>
        <taxon>Metazoa</taxon>
        <taxon>Chordata</taxon>
        <taxon>Craniata</taxon>
        <taxon>Vertebrata</taxon>
        <taxon>Euteleostomi</taxon>
        <taxon>Actinopterygii</taxon>
        <taxon>Neopterygii</taxon>
        <taxon>Teleostei</taxon>
        <taxon>Neoteleostei</taxon>
        <taxon>Acanthomorphata</taxon>
        <taxon>Ovalentaria</taxon>
        <taxon>Atherinomorphae</taxon>
        <taxon>Cyprinodontiformes</taxon>
        <taxon>Poeciliidae</taxon>
        <taxon>Poeciliinae</taxon>
        <taxon>Xiphophorus</taxon>
    </lineage>
</organism>
<comment type="similarity">
    <text evidence="3">Belongs to the SMC family. SMC1 subfamily.</text>
</comment>
<comment type="subcellular location">
    <subcellularLocation>
        <location evidence="2">Chromosome</location>
    </subcellularLocation>
    <subcellularLocation>
        <location evidence="1">Nucleus</location>
    </subcellularLocation>
</comment>
<feature type="coiled-coil region" evidence="8">
    <location>
        <begin position="293"/>
        <end position="337"/>
    </location>
</feature>
<dbReference type="SUPFAM" id="SSF52540">
    <property type="entry name" value="P-loop containing nucleoside triphosphate hydrolases"/>
    <property type="match status" value="1"/>
</dbReference>
<dbReference type="InterPro" id="IPR028468">
    <property type="entry name" value="Smc1_ABC"/>
</dbReference>
<dbReference type="GO" id="GO:0003677">
    <property type="term" value="F:DNA binding"/>
    <property type="evidence" value="ECO:0007669"/>
    <property type="project" value="TreeGrafter"/>
</dbReference>
<evidence type="ECO:0000256" key="1">
    <source>
        <dbReference type="ARBA" id="ARBA00004123"/>
    </source>
</evidence>
<name>A0A3B5QM47_XIPMA</name>
<dbReference type="PIRSF" id="PIRSF005719">
    <property type="entry name" value="SMC"/>
    <property type="match status" value="1"/>
</dbReference>
<evidence type="ECO:0000256" key="2">
    <source>
        <dbReference type="ARBA" id="ARBA00004286"/>
    </source>
</evidence>
<evidence type="ECO:0000313" key="11">
    <source>
        <dbReference type="Ensembl" id="ENSXMAP00000031687.1"/>
    </source>
</evidence>
<dbReference type="GO" id="GO:0016887">
    <property type="term" value="F:ATP hydrolysis activity"/>
    <property type="evidence" value="ECO:0007669"/>
    <property type="project" value="InterPro"/>
</dbReference>
<dbReference type="InterPro" id="IPR010935">
    <property type="entry name" value="SMC_hinge"/>
</dbReference>
<keyword evidence="4" id="KW-0158">Chromosome</keyword>
<dbReference type="InterPro" id="IPR027417">
    <property type="entry name" value="P-loop_NTPase"/>
</dbReference>
<evidence type="ECO:0000256" key="3">
    <source>
        <dbReference type="ARBA" id="ARBA00005597"/>
    </source>
</evidence>
<feature type="domain" description="SMC hinge" evidence="10">
    <location>
        <begin position="499"/>
        <end position="617"/>
    </location>
</feature>
<reference evidence="11" key="4">
    <citation type="submission" date="2025-09" db="UniProtKB">
        <authorList>
            <consortium name="Ensembl"/>
        </authorList>
    </citation>
    <scope>IDENTIFICATION</scope>
    <source>
        <strain evidence="11">JP 163 A</strain>
    </source>
</reference>
<feature type="region of interest" description="Disordered" evidence="9">
    <location>
        <begin position="1009"/>
        <end position="1036"/>
    </location>
</feature>
<dbReference type="GO" id="GO:0005634">
    <property type="term" value="C:nucleus"/>
    <property type="evidence" value="ECO:0007669"/>
    <property type="project" value="UniProtKB-SubCell"/>
</dbReference>
<dbReference type="GO" id="GO:0030893">
    <property type="term" value="C:meiotic cohesin complex"/>
    <property type="evidence" value="ECO:0007669"/>
    <property type="project" value="TreeGrafter"/>
</dbReference>
<keyword evidence="6" id="KW-0539">Nucleus</keyword>
<evidence type="ECO:0000256" key="8">
    <source>
        <dbReference type="SAM" id="Coils"/>
    </source>
</evidence>
<evidence type="ECO:0000256" key="4">
    <source>
        <dbReference type="ARBA" id="ARBA00022454"/>
    </source>
</evidence>
<dbReference type="Pfam" id="PF02463">
    <property type="entry name" value="SMC_N"/>
    <property type="match status" value="1"/>
</dbReference>
<keyword evidence="5 8" id="KW-0175">Coiled coil</keyword>
<evidence type="ECO:0000256" key="7">
    <source>
        <dbReference type="ARBA" id="ARBA00023306"/>
    </source>
</evidence>
<proteinExistence type="inferred from homology"/>
<dbReference type="GO" id="GO:0005524">
    <property type="term" value="F:ATP binding"/>
    <property type="evidence" value="ECO:0007669"/>
    <property type="project" value="InterPro"/>
</dbReference>
<feature type="coiled-coil region" evidence="8">
    <location>
        <begin position="789"/>
        <end position="816"/>
    </location>
</feature>
<dbReference type="Pfam" id="PF06470">
    <property type="entry name" value="SMC_hinge"/>
    <property type="match status" value="1"/>
</dbReference>
<dbReference type="PANTHER" id="PTHR18937">
    <property type="entry name" value="STRUCTURAL MAINTENANCE OF CHROMOSOMES SMC FAMILY MEMBER"/>
    <property type="match status" value="1"/>
</dbReference>
<dbReference type="Proteomes" id="UP000002852">
    <property type="component" value="Unassembled WGS sequence"/>
</dbReference>
<dbReference type="Ensembl" id="ENSXMAT00000036596.1">
    <property type="protein sequence ID" value="ENSXMAP00000031687.1"/>
    <property type="gene ID" value="ENSXMAG00000009397.2"/>
</dbReference>
<dbReference type="AlphaFoldDB" id="A0A3B5QM47"/>
<protein>
    <submittedName>
        <fullName evidence="11">Structural maintenance of chromosomes protein 1B-like</fullName>
    </submittedName>
</protein>
<keyword evidence="7" id="KW-0131">Cell cycle</keyword>
<sequence>MGYLKQIDIENFKSWRGKQVIGPFMRFNCIIGTNGSGKSNVMDALSFAIGERVASLRVKHLRDLVHGAHVGKPVSDTARVALRFLNDDEIETVFSRTITGDSSAYHINGSHVSHAKYIEELEKIGIVTKAQNCVVFQMLECICQSKQYAAEYKTKKEALMKAKEDTQFHFNKKKSATVERKQVSLEKVEAQKYQELVDDLNEKRLQLSLFELYHNEKGIDAISDTLRGRKEIAAEMNRELGAAEQSVKTHKKEHGRRTREVQHMGKEIRGQEQVLIQSRSQYIKAKVNTSHHVKKAEEICEAVKKKRRALAAKEQQLEEGRQEVAELQRAWRRYEKQTQEGVARGRDISLDEDQVTMHELYKELKVLAQKQGAVLCQQADKLHWGVRADSEKVVFDQRRKKEIEVAIRNNQTHLEEFMSRAEKLEEYTQKCKKSLEDLDERQQSLTAELQHVTQRGEEVKQELDQVMEELRSARLDSHESKRQQQRRELLEKLHRLYPQTVFGRLSDLCSPVHKKYQLAVTKVFGRYMNAIVVSSEKVARDCISFLKEQRAEPETFLPVDYLLVNPLNERLREIPGVKMVVDVVQVNAGSAQLWKVVQYVCGNALVCETMREARGVAFDRPDRVRTVTLDGTLFKTSGVISGGSSDLRTKARCWEEKDVRRLKEHRDRLMNEMRDLSRLKRKEANLNQILAESQGAQTRLKYTRMDLEILRSKTIPKCQAEISRLESELSNLEELTKLQREVMSAETALEQKRMARHNMLLACKIQDLRITMLSGSLNEISELNYFSTQVQFNVQCEQLEAHMEKLKESVSSLEEVLHRTTPPNLKALEKMREVKDKLQGVTEARRCNQEFEQVKAQRFHLFSQCFEHVLLVIDQIYKRICRNGSAQAILSAENPEEPYLGGINYNCVAPGKRFMSMDNLSGGEKAIAALCNCYYYCYFSVDAALDNTNIGKVTSFIREESRENMQIIVISLKEEFFSKADALLGVYSDLDGFMFSRVLTLDLRPYPLAEEESDNETDKESRADRGSESCCPEIPS</sequence>
<evidence type="ECO:0000256" key="5">
    <source>
        <dbReference type="ARBA" id="ARBA00023054"/>
    </source>
</evidence>
<evidence type="ECO:0000313" key="12">
    <source>
        <dbReference type="Proteomes" id="UP000002852"/>
    </source>
</evidence>
<accession>A0A3B5QM47</accession>
<dbReference type="SUPFAM" id="SSF75553">
    <property type="entry name" value="Smc hinge domain"/>
    <property type="match status" value="1"/>
</dbReference>
<keyword evidence="12" id="KW-1185">Reference proteome</keyword>
<dbReference type="Gene3D" id="3.30.70.1620">
    <property type="match status" value="1"/>
</dbReference>
<dbReference type="GO" id="GO:0007062">
    <property type="term" value="P:sister chromatid cohesion"/>
    <property type="evidence" value="ECO:0007669"/>
    <property type="project" value="InterPro"/>
</dbReference>
<dbReference type="CDD" id="cd03275">
    <property type="entry name" value="ABC_SMC1_euk"/>
    <property type="match status" value="1"/>
</dbReference>
<dbReference type="SMART" id="SM00968">
    <property type="entry name" value="SMC_hinge"/>
    <property type="match status" value="1"/>
</dbReference>
<dbReference type="FunFam" id="1.20.1060.20:FF:000001">
    <property type="entry name" value="Structural maintenance of chromosomes 1A"/>
    <property type="match status" value="1"/>
</dbReference>
<dbReference type="InterPro" id="IPR036277">
    <property type="entry name" value="SMC_hinge_sf"/>
</dbReference>
<reference evidence="12" key="1">
    <citation type="submission" date="2012-01" db="EMBL/GenBank/DDBJ databases">
        <authorList>
            <person name="Walter R."/>
            <person name="Schartl M."/>
            <person name="Warren W."/>
        </authorList>
    </citation>
    <scope>NUCLEOTIDE SEQUENCE [LARGE SCALE GENOMIC DNA]</scope>
    <source>
        <strain evidence="12">JP 163 A</strain>
    </source>
</reference>
<evidence type="ECO:0000256" key="9">
    <source>
        <dbReference type="SAM" id="MobiDB-lite"/>
    </source>
</evidence>
<dbReference type="InterPro" id="IPR024704">
    <property type="entry name" value="SMC"/>
</dbReference>
<reference evidence="12" key="2">
    <citation type="journal article" date="2013" name="Nat. Genet.">
        <title>The genome of the platyfish, Xiphophorus maculatus, provides insights into evolutionary adaptation and several complex traits.</title>
        <authorList>
            <person name="Schartl M."/>
            <person name="Walter R.B."/>
            <person name="Shen Y."/>
            <person name="Garcia T."/>
            <person name="Catchen J."/>
            <person name="Amores A."/>
            <person name="Braasch I."/>
            <person name="Chalopin D."/>
            <person name="Volff J.N."/>
            <person name="Lesch K.P."/>
            <person name="Bisazza A."/>
            <person name="Minx P."/>
            <person name="Hillier L."/>
            <person name="Wilson R.K."/>
            <person name="Fuerstenberg S."/>
            <person name="Boore J."/>
            <person name="Searle S."/>
            <person name="Postlethwait J.H."/>
            <person name="Warren W.C."/>
        </authorList>
    </citation>
    <scope>NUCLEOTIDE SEQUENCE [LARGE SCALE GENOMIC DNA]</scope>
    <source>
        <strain evidence="12">JP 163 A</strain>
    </source>
</reference>
<feature type="coiled-coil region" evidence="8">
    <location>
        <begin position="421"/>
        <end position="476"/>
    </location>
</feature>
<feature type="coiled-coil region" evidence="8">
    <location>
        <begin position="659"/>
        <end position="755"/>
    </location>
</feature>
<dbReference type="Gene3D" id="1.20.1060.20">
    <property type="match status" value="1"/>
</dbReference>
<dbReference type="InterPro" id="IPR003395">
    <property type="entry name" value="RecF/RecN/SMC_N"/>
</dbReference>